<name>A0AA46NNF1_9GAMM</name>
<dbReference type="RefSeq" id="WP_263512275.1">
    <property type="nucleotide sequence ID" value="NZ_CP089051.1"/>
</dbReference>
<dbReference type="AlphaFoldDB" id="A0AA46NNF1"/>
<evidence type="ECO:0000313" key="3">
    <source>
        <dbReference type="Proteomes" id="UP001164064"/>
    </source>
</evidence>
<feature type="transmembrane region" description="Helical" evidence="1">
    <location>
        <begin position="163"/>
        <end position="182"/>
    </location>
</feature>
<protein>
    <submittedName>
        <fullName evidence="2">DUF805 domain-containing protein</fullName>
    </submittedName>
</protein>
<keyword evidence="1" id="KW-1133">Transmembrane helix</keyword>
<dbReference type="GO" id="GO:0005886">
    <property type="term" value="C:plasma membrane"/>
    <property type="evidence" value="ECO:0007669"/>
    <property type="project" value="TreeGrafter"/>
</dbReference>
<keyword evidence="1" id="KW-0472">Membrane</keyword>
<accession>A0AA46NNF1</accession>
<dbReference type="PANTHER" id="PTHR34980">
    <property type="entry name" value="INNER MEMBRANE PROTEIN-RELATED-RELATED"/>
    <property type="match status" value="1"/>
</dbReference>
<dbReference type="EMBL" id="CP089051">
    <property type="protein sequence ID" value="UYF70939.1"/>
    <property type="molecule type" value="Genomic_DNA"/>
</dbReference>
<reference evidence="2" key="1">
    <citation type="journal article" date="2022" name="J Glob Antimicrob Resist">
        <title>Comparative analysis of IMP-4- and OXA-58-containing plasmids of three carbapenemase-producing Acinetobacter ursingii strains in the Netherlands.</title>
        <authorList>
            <person name="Hendrickx A.P.A."/>
            <person name="Schade R.P."/>
            <person name="Landman F."/>
            <person name="Bosch T."/>
            <person name="Schouls L.M."/>
            <person name="van Dijk K."/>
        </authorList>
    </citation>
    <scope>NUCLEOTIDE SEQUENCE</scope>
    <source>
        <strain evidence="2">RIVM_C010559</strain>
    </source>
</reference>
<feature type="transmembrane region" description="Helical" evidence="1">
    <location>
        <begin position="133"/>
        <end position="151"/>
    </location>
</feature>
<evidence type="ECO:0000256" key="1">
    <source>
        <dbReference type="SAM" id="Phobius"/>
    </source>
</evidence>
<dbReference type="Proteomes" id="UP001164064">
    <property type="component" value="Chromosome"/>
</dbReference>
<feature type="transmembrane region" description="Helical" evidence="1">
    <location>
        <begin position="108"/>
        <end position="127"/>
    </location>
</feature>
<keyword evidence="1" id="KW-0812">Transmembrane</keyword>
<organism evidence="2 3">
    <name type="scientific">Acinetobacter ursingii</name>
    <dbReference type="NCBI Taxonomy" id="108980"/>
    <lineage>
        <taxon>Bacteria</taxon>
        <taxon>Pseudomonadati</taxon>
        <taxon>Pseudomonadota</taxon>
        <taxon>Gammaproteobacteria</taxon>
        <taxon>Moraxellales</taxon>
        <taxon>Moraxellaceae</taxon>
        <taxon>Acinetobacter</taxon>
    </lineage>
</organism>
<proteinExistence type="predicted"/>
<dbReference type="Pfam" id="PF05656">
    <property type="entry name" value="DUF805"/>
    <property type="match status" value="1"/>
</dbReference>
<dbReference type="PANTHER" id="PTHR34980:SF2">
    <property type="entry name" value="INNER MEMBRANE PROTEIN YHAH-RELATED"/>
    <property type="match status" value="1"/>
</dbReference>
<evidence type="ECO:0000313" key="2">
    <source>
        <dbReference type="EMBL" id="UYF70939.1"/>
    </source>
</evidence>
<dbReference type="InterPro" id="IPR008523">
    <property type="entry name" value="DUF805"/>
</dbReference>
<gene>
    <name evidence="2" type="ORF">LSO60_11795</name>
</gene>
<sequence>MKGIILDFSIQTNTGIISGDDSTRYHFLGNEWKETVAPQRGMKVDFDLNAQGQAIGVYKALIGSTSSAPNTFTSTEDKSEEQYNLFDWFFKCLKNYANFSGRARRKEFWFFYLGTVIINFIAMILDRVLETEVIFYGLVNLGLLVPTLAVSARRLHDVGRSGWWSLISLTIIGFIPLVVWWTQEGPSHNNMYGEPAK</sequence>